<protein>
    <submittedName>
        <fullName evidence="1">Phosphoadenosine phosphosulfate reductase</fullName>
    </submittedName>
</protein>
<keyword evidence="2" id="KW-1185">Reference proteome</keyword>
<dbReference type="AlphaFoldDB" id="A0A225P0W3"/>
<accession>A0A225P0W3</accession>
<dbReference type="RefSeq" id="WP_088648529.1">
    <property type="nucleotide sequence ID" value="NZ_AQQR01000001.1"/>
</dbReference>
<reference evidence="1 2" key="1">
    <citation type="submission" date="2013-04" db="EMBL/GenBank/DDBJ databases">
        <title>Oceanicola sp. 22II1-22F33 Genome Sequencing.</title>
        <authorList>
            <person name="Lai Q."/>
            <person name="Li G."/>
            <person name="Shao Z."/>
        </authorList>
    </citation>
    <scope>NUCLEOTIDE SEQUENCE [LARGE SCALE GENOMIC DNA]</scope>
    <source>
        <strain evidence="1 2">22II1-22F33</strain>
    </source>
</reference>
<comment type="caution">
    <text evidence="1">The sequence shown here is derived from an EMBL/GenBank/DDBJ whole genome shotgun (WGS) entry which is preliminary data.</text>
</comment>
<gene>
    <name evidence="1" type="ORF">ATO3_04260</name>
</gene>
<evidence type="ECO:0000313" key="1">
    <source>
        <dbReference type="EMBL" id="OWU77856.1"/>
    </source>
</evidence>
<proteinExistence type="predicted"/>
<organism evidence="1 2">
    <name type="scientific">Marinibacterium profundimaris</name>
    <dbReference type="NCBI Taxonomy" id="1679460"/>
    <lineage>
        <taxon>Bacteria</taxon>
        <taxon>Pseudomonadati</taxon>
        <taxon>Pseudomonadota</taxon>
        <taxon>Alphaproteobacteria</taxon>
        <taxon>Rhodobacterales</taxon>
        <taxon>Paracoccaceae</taxon>
        <taxon>Marinibacterium</taxon>
    </lineage>
</organism>
<dbReference type="EMBL" id="AQQR01000001">
    <property type="protein sequence ID" value="OWU77856.1"/>
    <property type="molecule type" value="Genomic_DNA"/>
</dbReference>
<evidence type="ECO:0000313" key="2">
    <source>
        <dbReference type="Proteomes" id="UP000215377"/>
    </source>
</evidence>
<dbReference type="Proteomes" id="UP000215377">
    <property type="component" value="Unassembled WGS sequence"/>
</dbReference>
<dbReference type="OrthoDB" id="7840273at2"/>
<sequence length="321" mass="36545">MQEEEDSLDTSLAGLDVQDWLAGLAEMADAEGMFEELGDHHFATFIERDNTLLVTFETVHGIRNLSSRAQPLGFDMVRAQDWSHLCLVSDGDTWFRDPVLYEFFDRLIDDGFFESYHRIVFYGAGPCGYAAAAFSVSAPGATVLAVQPQATLDPRMTEWDPRFPEMRRTSFTDRYGYAPDMVDAADSAFVFYDPRETLDAMHAALFRRPNVTRLRMTHMGDALQTRLVEMGLLYQVLLLAGTGRLTEAAFARLYRARREHPPYLRNLMTRLDAEDRPYLNALLCRSVTERMNAPRLYRRLNALKAAADTGSFRFPPQRKAS</sequence>
<name>A0A225P0W3_9RHOB</name>